<keyword evidence="1" id="KW-1133">Transmembrane helix</keyword>
<reference evidence="3" key="1">
    <citation type="journal article" date="2019" name="Syst. Appl. Microbiol.">
        <title>Flavobacterium circumlabens sp. nov. and Flavobacterium cupreum sp. nov., two psychrotrophic species isolated from Antarctic environmental samples.</title>
        <authorList>
            <person name="Kralova S."/>
            <person name="Busse H.-J."/>
            <person name="Svec P."/>
            <person name="Maslanova I."/>
            <person name="Stankova E."/>
            <person name="Bartak M."/>
            <person name="Sedlacek I."/>
        </authorList>
    </citation>
    <scope>NUCLEOTIDE SEQUENCE [LARGE SCALE GENOMIC DNA]</scope>
    <source>
        <strain evidence="3">CCM 8825</strain>
    </source>
</reference>
<accession>A0A434A932</accession>
<dbReference type="InterPro" id="IPR011990">
    <property type="entry name" value="TPR-like_helical_dom_sf"/>
</dbReference>
<comment type="caution">
    <text evidence="2">The sequence shown here is derived from an EMBL/GenBank/DDBJ whole genome shotgun (WGS) entry which is preliminary data.</text>
</comment>
<gene>
    <name evidence="2" type="ORF">D0817_10255</name>
</gene>
<evidence type="ECO:0000313" key="3">
    <source>
        <dbReference type="Proteomes" id="UP000288102"/>
    </source>
</evidence>
<protein>
    <submittedName>
        <fullName evidence="2">Tetratricopeptide repeat protein</fullName>
    </submittedName>
</protein>
<name>A0A434A932_9FLAO</name>
<dbReference type="OrthoDB" id="979271at2"/>
<proteinExistence type="predicted"/>
<dbReference type="AlphaFoldDB" id="A0A434A932"/>
<evidence type="ECO:0000313" key="2">
    <source>
        <dbReference type="EMBL" id="RUT70834.1"/>
    </source>
</evidence>
<dbReference type="Gene3D" id="1.25.40.10">
    <property type="entry name" value="Tetratricopeptide repeat domain"/>
    <property type="match status" value="1"/>
</dbReference>
<dbReference type="SUPFAM" id="SSF48452">
    <property type="entry name" value="TPR-like"/>
    <property type="match status" value="1"/>
</dbReference>
<keyword evidence="1" id="KW-0812">Transmembrane</keyword>
<dbReference type="EMBL" id="QWDM01000005">
    <property type="protein sequence ID" value="RUT70834.1"/>
    <property type="molecule type" value="Genomic_DNA"/>
</dbReference>
<organism evidence="2 3">
    <name type="scientific">Flavobacterium cupreum</name>
    <dbReference type="NCBI Taxonomy" id="2133766"/>
    <lineage>
        <taxon>Bacteria</taxon>
        <taxon>Pseudomonadati</taxon>
        <taxon>Bacteroidota</taxon>
        <taxon>Flavobacteriia</taxon>
        <taxon>Flavobacteriales</taxon>
        <taxon>Flavobacteriaceae</taxon>
        <taxon>Flavobacterium</taxon>
    </lineage>
</organism>
<feature type="transmembrane region" description="Helical" evidence="1">
    <location>
        <begin position="86"/>
        <end position="106"/>
    </location>
</feature>
<dbReference type="Proteomes" id="UP000288102">
    <property type="component" value="Unassembled WGS sequence"/>
</dbReference>
<dbReference type="Pfam" id="PF12895">
    <property type="entry name" value="ANAPC3"/>
    <property type="match status" value="1"/>
</dbReference>
<keyword evidence="1" id="KW-0472">Membrane</keyword>
<sequence>MNEERYLLFDQYLQDELTPDEKANFEKQISDDPEFAVEFGAFKTAQQQLENKFGIAAEREAFKENLVKVSDKHFHKNKPKVIALRPWNYAVAASIVILVGLFFFNYTKNPVYEDYSQHAQAYFTERGHANTTLKQAETAFNTEKYKAAIPLFEKLLKESKSPEIQFFYGISLLEENKYEKAETVFEALQSGTSIYKEKATWNLALCKLKQKDYAGCKKILLTIPEDYEDYVAVQLLLKDLE</sequence>
<evidence type="ECO:0000256" key="1">
    <source>
        <dbReference type="SAM" id="Phobius"/>
    </source>
</evidence>
<keyword evidence="3" id="KW-1185">Reference proteome</keyword>
<dbReference type="RefSeq" id="WP_127338275.1">
    <property type="nucleotide sequence ID" value="NZ_QWDM01000005.1"/>
</dbReference>